<evidence type="ECO:0000313" key="3">
    <source>
        <dbReference type="Proteomes" id="UP001385951"/>
    </source>
</evidence>
<dbReference type="Proteomes" id="UP001385951">
    <property type="component" value="Unassembled WGS sequence"/>
</dbReference>
<sequence length="243" mass="26992">MTKTYFGLPNPPVRLAKITIGDGTMANLHVCHDLPAVAVIETFPQLISYDPEVLAYFKKQSELCGYNVTLEYPQNGLFPTINPPDPVGLSAAERQARNFLSKRYLNKRALTPGHNTPEGDITPLQKKEFNIHQQWKKDLSQRANGTIDPFYGCFLQQELIDYAFNFSLPWNASGDINIYFVPDALNPERPLDGTVFLNDNTTRAAIHAPTSKDWSPGLSGSGYPFGGPDGTDPSPEYAQMDLI</sequence>
<dbReference type="EMBL" id="JASBNA010000019">
    <property type="protein sequence ID" value="KAK7685713.1"/>
    <property type="molecule type" value="Genomic_DNA"/>
</dbReference>
<gene>
    <name evidence="2" type="ORF">QCA50_011057</name>
</gene>
<accession>A0AAW0G6V9</accession>
<organism evidence="2 3">
    <name type="scientific">Cerrena zonata</name>
    <dbReference type="NCBI Taxonomy" id="2478898"/>
    <lineage>
        <taxon>Eukaryota</taxon>
        <taxon>Fungi</taxon>
        <taxon>Dikarya</taxon>
        <taxon>Basidiomycota</taxon>
        <taxon>Agaricomycotina</taxon>
        <taxon>Agaricomycetes</taxon>
        <taxon>Polyporales</taxon>
        <taxon>Cerrenaceae</taxon>
        <taxon>Cerrena</taxon>
    </lineage>
</organism>
<name>A0AAW0G6V9_9APHY</name>
<evidence type="ECO:0000313" key="2">
    <source>
        <dbReference type="EMBL" id="KAK7685713.1"/>
    </source>
</evidence>
<protein>
    <submittedName>
        <fullName evidence="2">Uncharacterized protein</fullName>
    </submittedName>
</protein>
<evidence type="ECO:0000256" key="1">
    <source>
        <dbReference type="SAM" id="MobiDB-lite"/>
    </source>
</evidence>
<feature type="region of interest" description="Disordered" evidence="1">
    <location>
        <begin position="209"/>
        <end position="243"/>
    </location>
</feature>
<proteinExistence type="predicted"/>
<comment type="caution">
    <text evidence="2">The sequence shown here is derived from an EMBL/GenBank/DDBJ whole genome shotgun (WGS) entry which is preliminary data.</text>
</comment>
<keyword evidence="3" id="KW-1185">Reference proteome</keyword>
<feature type="compositionally biased region" description="Gly residues" evidence="1">
    <location>
        <begin position="219"/>
        <end position="229"/>
    </location>
</feature>
<dbReference type="AlphaFoldDB" id="A0AAW0G6V9"/>
<reference evidence="2 3" key="1">
    <citation type="submission" date="2022-09" db="EMBL/GenBank/DDBJ databases">
        <authorList>
            <person name="Palmer J.M."/>
        </authorList>
    </citation>
    <scope>NUCLEOTIDE SEQUENCE [LARGE SCALE GENOMIC DNA]</scope>
    <source>
        <strain evidence="2 3">DSM 7382</strain>
    </source>
</reference>